<dbReference type="Proteomes" id="UP001354709">
    <property type="component" value="Unassembled WGS sequence"/>
</dbReference>
<dbReference type="InterPro" id="IPR043917">
    <property type="entry name" value="DUF5753"/>
</dbReference>
<accession>A0ABU7QCM9</accession>
<dbReference type="PROSITE" id="PS50943">
    <property type="entry name" value="HTH_CROC1"/>
    <property type="match status" value="1"/>
</dbReference>
<dbReference type="InterPro" id="IPR010982">
    <property type="entry name" value="Lambda_DNA-bd_dom_sf"/>
</dbReference>
<evidence type="ECO:0000313" key="3">
    <source>
        <dbReference type="Proteomes" id="UP001354709"/>
    </source>
</evidence>
<protein>
    <submittedName>
        <fullName evidence="2">Scr1 family TA system antitoxin-like transcriptional regulator</fullName>
    </submittedName>
</protein>
<evidence type="ECO:0000313" key="2">
    <source>
        <dbReference type="EMBL" id="MEE4599152.1"/>
    </source>
</evidence>
<keyword evidence="3" id="KW-1185">Reference proteome</keyword>
<feature type="domain" description="HTH cro/C1-type" evidence="1">
    <location>
        <begin position="28"/>
        <end position="80"/>
    </location>
</feature>
<dbReference type="Gene3D" id="1.10.260.40">
    <property type="entry name" value="lambda repressor-like DNA-binding domains"/>
    <property type="match status" value="1"/>
</dbReference>
<reference evidence="2 3" key="1">
    <citation type="submission" date="2023-11" db="EMBL/GenBank/DDBJ databases">
        <title>30 novel species of actinomycetes from the DSMZ collection.</title>
        <authorList>
            <person name="Nouioui I."/>
        </authorList>
    </citation>
    <scope>NUCLEOTIDE SEQUENCE [LARGE SCALE GENOMIC DNA]</scope>
    <source>
        <strain evidence="2 3">DSM 41524</strain>
    </source>
</reference>
<dbReference type="Pfam" id="PF13560">
    <property type="entry name" value="HTH_31"/>
    <property type="match status" value="1"/>
</dbReference>
<dbReference type="EMBL" id="JAZBJO010000066">
    <property type="protein sequence ID" value="MEE4599152.1"/>
    <property type="molecule type" value="Genomic_DNA"/>
</dbReference>
<dbReference type="Pfam" id="PF19054">
    <property type="entry name" value="DUF5753"/>
    <property type="match status" value="1"/>
</dbReference>
<dbReference type="SUPFAM" id="SSF47413">
    <property type="entry name" value="lambda repressor-like DNA-binding domains"/>
    <property type="match status" value="1"/>
</dbReference>
<dbReference type="SMART" id="SM00530">
    <property type="entry name" value="HTH_XRE"/>
    <property type="match status" value="1"/>
</dbReference>
<organism evidence="2 3">
    <name type="scientific">Streptomyces asiaticus subsp. ignotus</name>
    <dbReference type="NCBI Taxonomy" id="3098222"/>
    <lineage>
        <taxon>Bacteria</taxon>
        <taxon>Bacillati</taxon>
        <taxon>Actinomycetota</taxon>
        <taxon>Actinomycetes</taxon>
        <taxon>Kitasatosporales</taxon>
        <taxon>Streptomycetaceae</taxon>
        <taxon>Streptomyces</taxon>
        <taxon>Streptomyces violaceusniger group</taxon>
    </lineage>
</organism>
<evidence type="ECO:0000259" key="1">
    <source>
        <dbReference type="PROSITE" id="PS50943"/>
    </source>
</evidence>
<gene>
    <name evidence="2" type="ORF">V2J94_46355</name>
</gene>
<proteinExistence type="predicted"/>
<sequence length="308" mass="34054">MQYSSLTLRQPTSSTETPPAAVVLGAYLRALRLLRGLTMNEVAAAIHCSTSRMSRLETGHLRRSADALELMEHYGLVDPQCREAVDRLLQERQRHVLYDSAPGWLDRLHACQRRADSTVIHTACSLPEIVRIPEYSVDPLAQHLRAHLSARIPPRAALSTVSGQDVTLLLDEMVLHRPVCQPSVMADQFAHLQKLTKSALGPRVLLVPLWASVAPPAGLLYRMTVHGHELIAEEWGTFVLYYTGKEAAALWQDRIQAALAAAEPAQHTAMCLGRARLEMEAVERRQSQVGQMSGESRLFLEPGGEAAL</sequence>
<comment type="caution">
    <text evidence="2">The sequence shown here is derived from an EMBL/GenBank/DDBJ whole genome shotgun (WGS) entry which is preliminary data.</text>
</comment>
<dbReference type="RefSeq" id="WP_330816448.1">
    <property type="nucleotide sequence ID" value="NZ_JAZBJO010000066.1"/>
</dbReference>
<name>A0ABU7QCM9_9ACTN</name>
<dbReference type="InterPro" id="IPR001387">
    <property type="entry name" value="Cro/C1-type_HTH"/>
</dbReference>